<evidence type="ECO:0000313" key="2">
    <source>
        <dbReference type="EMBL" id="GAA4012285.1"/>
    </source>
</evidence>
<reference evidence="3" key="1">
    <citation type="journal article" date="2019" name="Int. J. Syst. Evol. Microbiol.">
        <title>The Global Catalogue of Microorganisms (GCM) 10K type strain sequencing project: providing services to taxonomists for standard genome sequencing and annotation.</title>
        <authorList>
            <consortium name="The Broad Institute Genomics Platform"/>
            <consortium name="The Broad Institute Genome Sequencing Center for Infectious Disease"/>
            <person name="Wu L."/>
            <person name="Ma J."/>
        </authorList>
    </citation>
    <scope>NUCLEOTIDE SEQUENCE [LARGE SCALE GENOMIC DNA]</scope>
    <source>
        <strain evidence="3">JCM 17224</strain>
    </source>
</reference>
<accession>A0ABP7SIV9</accession>
<name>A0ABP7SIV9_9BACT</name>
<protein>
    <recommendedName>
        <fullName evidence="1">DUF4296 domain-containing protein</fullName>
    </recommendedName>
</protein>
<evidence type="ECO:0000313" key="3">
    <source>
        <dbReference type="Proteomes" id="UP001500567"/>
    </source>
</evidence>
<feature type="domain" description="DUF4296" evidence="1">
    <location>
        <begin position="21"/>
        <end position="105"/>
    </location>
</feature>
<dbReference type="Pfam" id="PF14129">
    <property type="entry name" value="DUF4296"/>
    <property type="match status" value="1"/>
</dbReference>
<dbReference type="Proteomes" id="UP001500567">
    <property type="component" value="Unassembled WGS sequence"/>
</dbReference>
<sequence>MLLLLTLLLAQCQRPEEAQPPQPLLPKEKLAGLLAEMHLTESRVEATALPPDSARALYIQLHKNILWRHDVTDSLFVRSYRYYSIHDKDLDEIYAAVIDSLAIRQQRLSNPPGAPKKEELPNWEK</sequence>
<dbReference type="EMBL" id="BAABDJ010000031">
    <property type="protein sequence ID" value="GAA4012285.1"/>
    <property type="molecule type" value="Genomic_DNA"/>
</dbReference>
<organism evidence="2 3">
    <name type="scientific">Hymenobacter fastidiosus</name>
    <dbReference type="NCBI Taxonomy" id="486264"/>
    <lineage>
        <taxon>Bacteria</taxon>
        <taxon>Pseudomonadati</taxon>
        <taxon>Bacteroidota</taxon>
        <taxon>Cytophagia</taxon>
        <taxon>Cytophagales</taxon>
        <taxon>Hymenobacteraceae</taxon>
        <taxon>Hymenobacter</taxon>
    </lineage>
</organism>
<gene>
    <name evidence="2" type="ORF">GCM10022408_26210</name>
</gene>
<evidence type="ECO:0000259" key="1">
    <source>
        <dbReference type="Pfam" id="PF14129"/>
    </source>
</evidence>
<proteinExistence type="predicted"/>
<dbReference type="InterPro" id="IPR025381">
    <property type="entry name" value="DUF4296"/>
</dbReference>
<keyword evidence="3" id="KW-1185">Reference proteome</keyword>
<comment type="caution">
    <text evidence="2">The sequence shown here is derived from an EMBL/GenBank/DDBJ whole genome shotgun (WGS) entry which is preliminary data.</text>
</comment>